<dbReference type="eggNOG" id="COG0845">
    <property type="taxonomic scope" value="Bacteria"/>
</dbReference>
<dbReference type="RefSeq" id="WP_045978548.1">
    <property type="nucleotide sequence ID" value="NZ_CP023396.1"/>
</dbReference>
<dbReference type="FunFam" id="2.40.420.20:FF:000001">
    <property type="entry name" value="Efflux RND transporter periplasmic adaptor subunit"/>
    <property type="match status" value="1"/>
</dbReference>
<feature type="coiled-coil region" evidence="3">
    <location>
        <begin position="145"/>
        <end position="172"/>
    </location>
</feature>
<dbReference type="InterPro" id="IPR058626">
    <property type="entry name" value="MdtA-like_b-barrel"/>
</dbReference>
<dbReference type="AlphaFoldDB" id="A0A0F4PVJ6"/>
<name>A0A0F4PVJ6_9GAMM</name>
<evidence type="ECO:0000313" key="9">
    <source>
        <dbReference type="EMBL" id="TMP87845.1"/>
    </source>
</evidence>
<evidence type="ECO:0000313" key="11">
    <source>
        <dbReference type="Proteomes" id="UP000305874"/>
    </source>
</evidence>
<evidence type="ECO:0000313" key="8">
    <source>
        <dbReference type="EMBL" id="KJY97163.1"/>
    </source>
</evidence>
<reference evidence="11" key="3">
    <citation type="submission" date="2019-06" db="EMBL/GenBank/DDBJ databases">
        <title>Co-occurence of chitin degradation, pigmentation and bioactivity in marine Pseudoalteromonas.</title>
        <authorList>
            <person name="Sonnenschein E.C."/>
            <person name="Bech P.K."/>
        </authorList>
    </citation>
    <scope>NUCLEOTIDE SEQUENCE [LARGE SCALE GENOMIC DNA]</scope>
    <source>
        <strain evidence="11">S2897</strain>
    </source>
</reference>
<dbReference type="Gene3D" id="2.40.30.170">
    <property type="match status" value="1"/>
</dbReference>
<dbReference type="GO" id="GO:0005886">
    <property type="term" value="C:plasma membrane"/>
    <property type="evidence" value="ECO:0007669"/>
    <property type="project" value="UniProtKB-SubCell"/>
</dbReference>
<dbReference type="GO" id="GO:0046677">
    <property type="term" value="P:response to antibiotic"/>
    <property type="evidence" value="ECO:0007669"/>
    <property type="project" value="TreeGrafter"/>
</dbReference>
<dbReference type="GO" id="GO:0015562">
    <property type="term" value="F:efflux transmembrane transporter activity"/>
    <property type="evidence" value="ECO:0007669"/>
    <property type="project" value="InterPro"/>
</dbReference>
<dbReference type="GeneID" id="58229842"/>
<protein>
    <submittedName>
        <fullName evidence="8">MFP transporter</fullName>
    </submittedName>
    <submittedName>
        <fullName evidence="9">MexE family multidrug efflux RND transporter periplasmic adaptor subunit</fullName>
    </submittedName>
</protein>
<dbReference type="Pfam" id="PF25917">
    <property type="entry name" value="BSH_RND"/>
    <property type="match status" value="1"/>
</dbReference>
<feature type="domain" description="Multidrug resistance protein MdtA-like C-terminal permuted SH3" evidence="7">
    <location>
        <begin position="308"/>
        <end position="366"/>
    </location>
</feature>
<gene>
    <name evidence="9" type="ORF">CWC05_06020</name>
    <name evidence="8" type="ORF">TW72_15185</name>
</gene>
<accession>A0A0F4PVJ6</accession>
<dbReference type="Gene3D" id="2.40.50.100">
    <property type="match status" value="1"/>
</dbReference>
<dbReference type="InterPro" id="IPR006143">
    <property type="entry name" value="RND_pump_MFP"/>
</dbReference>
<reference evidence="9" key="4">
    <citation type="submission" date="2019-09" db="EMBL/GenBank/DDBJ databases">
        <title>Co-occurence of chitin degradation, pigmentation and bioactivity in marine Pseudoalteromonas.</title>
        <authorList>
            <person name="Sonnenschein E.C."/>
            <person name="Bech P.K."/>
        </authorList>
    </citation>
    <scope>NUCLEOTIDE SEQUENCE</scope>
    <source>
        <strain evidence="9">S2897</strain>
    </source>
</reference>
<reference evidence="8 10" key="1">
    <citation type="journal article" date="2015" name="BMC Genomics">
        <title>Genome mining reveals unlocked bioactive potential of marine Gram-negative bacteria.</title>
        <authorList>
            <person name="Machado H."/>
            <person name="Sonnenschein E.C."/>
            <person name="Melchiorsen J."/>
            <person name="Gram L."/>
        </authorList>
    </citation>
    <scope>NUCLEOTIDE SEQUENCE [LARGE SCALE GENOMIC DNA]</scope>
    <source>
        <strain evidence="8 10">S3137</strain>
    </source>
</reference>
<keyword evidence="10" id="KW-1185">Reference proteome</keyword>
<feature type="domain" description="Multidrug resistance protein MdtA-like alpha-helical hairpin" evidence="4">
    <location>
        <begin position="109"/>
        <end position="176"/>
    </location>
</feature>
<dbReference type="SUPFAM" id="SSF111369">
    <property type="entry name" value="HlyD-like secretion proteins"/>
    <property type="match status" value="1"/>
</dbReference>
<evidence type="ECO:0000313" key="10">
    <source>
        <dbReference type="Proteomes" id="UP000033664"/>
    </source>
</evidence>
<sequence>MHLSPSGPKYFYHSVLAGLCSLALVGCSEPQQQNQSMPAPAVSVYEVAMQEVGNYREFVARTEAFQEADIRARVEGELIERTFREGAYVEKGQTLFKIDASEYTASVSEIEASLKSNRAAASRAERDLKRGREIAKDGFISEADLDKLQTNLDQAQAAVKSSEAALEKAKLNLSYTTIDAPFSGRIGKVSFDVGNIVNPQSGALAQLTDIDPIYVSFQVEESDYISYQQSHQQTNNSPEDVPLDLSLRLPNDTDFEQPGTLDFADTKIDRSTGTVELRAKFDNPNGIVMPGLFVTLVVESQDKQSQALVPQAAVQENQQGKFVLVVKDDNTVAQRLVDLGRRIDAMWVVKSGIEQGERVIVEGLQKVRSGVEVNPVVKQVDAKTGTISDQQ</sequence>
<dbReference type="Pfam" id="PF25876">
    <property type="entry name" value="HH_MFP_RND"/>
    <property type="match status" value="1"/>
</dbReference>
<dbReference type="InterPro" id="IPR058627">
    <property type="entry name" value="MdtA-like_C"/>
</dbReference>
<comment type="similarity">
    <text evidence="2">Belongs to the membrane fusion protein (MFP) (TC 8.A.1) family.</text>
</comment>
<dbReference type="STRING" id="151081.TW72_15185"/>
<dbReference type="NCBIfam" id="TIGR01730">
    <property type="entry name" value="RND_mfp"/>
    <property type="match status" value="1"/>
</dbReference>
<dbReference type="OrthoDB" id="9800613at2"/>
<feature type="domain" description="Multidrug resistance protein MdtA-like beta-barrel" evidence="6">
    <location>
        <begin position="212"/>
        <end position="299"/>
    </location>
</feature>
<evidence type="ECO:0000259" key="6">
    <source>
        <dbReference type="Pfam" id="PF25944"/>
    </source>
</evidence>
<comment type="caution">
    <text evidence="8">The sequence shown here is derived from an EMBL/GenBank/DDBJ whole genome shotgun (WGS) entry which is preliminary data.</text>
</comment>
<evidence type="ECO:0000256" key="1">
    <source>
        <dbReference type="ARBA" id="ARBA00004519"/>
    </source>
</evidence>
<dbReference type="EMBL" id="JXXZ01000013">
    <property type="protein sequence ID" value="KJY97163.1"/>
    <property type="molecule type" value="Genomic_DNA"/>
</dbReference>
<dbReference type="InterPro" id="IPR058625">
    <property type="entry name" value="MdtA-like_BSH"/>
</dbReference>
<dbReference type="PANTHER" id="PTHR30158">
    <property type="entry name" value="ACRA/E-RELATED COMPONENT OF DRUG EFFLUX TRANSPORTER"/>
    <property type="match status" value="1"/>
</dbReference>
<keyword evidence="3" id="KW-0175">Coiled coil</keyword>
<dbReference type="Gene3D" id="1.10.287.470">
    <property type="entry name" value="Helix hairpin bin"/>
    <property type="match status" value="1"/>
</dbReference>
<dbReference type="Pfam" id="PF25967">
    <property type="entry name" value="RND-MFP_C"/>
    <property type="match status" value="1"/>
</dbReference>
<evidence type="ECO:0000259" key="5">
    <source>
        <dbReference type="Pfam" id="PF25917"/>
    </source>
</evidence>
<dbReference type="InterPro" id="IPR058624">
    <property type="entry name" value="MdtA-like_HH"/>
</dbReference>
<evidence type="ECO:0000259" key="4">
    <source>
        <dbReference type="Pfam" id="PF25876"/>
    </source>
</evidence>
<dbReference type="PATRIC" id="fig|151081.8.peg.714"/>
<evidence type="ECO:0000256" key="2">
    <source>
        <dbReference type="ARBA" id="ARBA00009477"/>
    </source>
</evidence>
<dbReference type="Gene3D" id="2.40.420.20">
    <property type="match status" value="1"/>
</dbReference>
<proteinExistence type="inferred from homology"/>
<reference evidence="9 11" key="2">
    <citation type="submission" date="2017-12" db="EMBL/GenBank/DDBJ databases">
        <authorList>
            <person name="Paulsen S."/>
            <person name="Gram L.K."/>
        </authorList>
    </citation>
    <scope>NUCLEOTIDE SEQUENCE [LARGE SCALE GENOMIC DNA]</scope>
    <source>
        <strain evidence="9 11">S2897</strain>
    </source>
</reference>
<dbReference type="Proteomes" id="UP000033664">
    <property type="component" value="Unassembled WGS sequence"/>
</dbReference>
<dbReference type="EMBL" id="PNCG01000004">
    <property type="protein sequence ID" value="TMP87845.1"/>
    <property type="molecule type" value="Genomic_DNA"/>
</dbReference>
<evidence type="ECO:0000259" key="7">
    <source>
        <dbReference type="Pfam" id="PF25967"/>
    </source>
</evidence>
<dbReference type="Proteomes" id="UP000305874">
    <property type="component" value="Unassembled WGS sequence"/>
</dbReference>
<evidence type="ECO:0000256" key="3">
    <source>
        <dbReference type="SAM" id="Coils"/>
    </source>
</evidence>
<comment type="subcellular location">
    <subcellularLocation>
        <location evidence="1">Cell inner membrane</location>
        <topology evidence="1">Lipid-anchor</topology>
    </subcellularLocation>
</comment>
<dbReference type="Pfam" id="PF25944">
    <property type="entry name" value="Beta-barrel_RND"/>
    <property type="match status" value="1"/>
</dbReference>
<feature type="domain" description="Multidrug resistance protein MdtA-like barrel-sandwich hybrid" evidence="5">
    <location>
        <begin position="67"/>
        <end position="198"/>
    </location>
</feature>
<organism evidence="8 10">
    <name type="scientific">Pseudoalteromonas ruthenica</name>
    <dbReference type="NCBI Taxonomy" id="151081"/>
    <lineage>
        <taxon>Bacteria</taxon>
        <taxon>Pseudomonadati</taxon>
        <taxon>Pseudomonadota</taxon>
        <taxon>Gammaproteobacteria</taxon>
        <taxon>Alteromonadales</taxon>
        <taxon>Pseudoalteromonadaceae</taxon>
        <taxon>Pseudoalteromonas</taxon>
    </lineage>
</organism>